<dbReference type="GO" id="GO:0015031">
    <property type="term" value="P:protein transport"/>
    <property type="evidence" value="ECO:0007669"/>
    <property type="project" value="UniProtKB-KW"/>
</dbReference>
<dbReference type="Pfam" id="PF02953">
    <property type="entry name" value="zf-Tim10_DDP"/>
    <property type="match status" value="1"/>
</dbReference>
<dbReference type="InterPro" id="IPR004217">
    <property type="entry name" value="Tim10-like"/>
</dbReference>
<keyword evidence="1" id="KW-0653">Protein transport</keyword>
<comment type="caution">
    <text evidence="3">The sequence shown here is derived from an EMBL/GenBank/DDBJ whole genome shotgun (WGS) entry which is preliminary data.</text>
</comment>
<evidence type="ECO:0000259" key="2">
    <source>
        <dbReference type="Pfam" id="PF02953"/>
    </source>
</evidence>
<comment type="domain">
    <text evidence="1">The twin CX3C motif contains 4 conserved Cys residues that form 2 disulfide bonds in the mitochondrial intermembrane space.</text>
</comment>
<proteinExistence type="inferred from homology"/>
<gene>
    <name evidence="3" type="ORF">ECRASSUSDP1_LOCUS28112</name>
</gene>
<keyword evidence="1" id="KW-0813">Transport</keyword>
<evidence type="ECO:0000313" key="3">
    <source>
        <dbReference type="EMBL" id="CAI2386491.1"/>
    </source>
</evidence>
<dbReference type="SUPFAM" id="SSF144122">
    <property type="entry name" value="Tim10-like"/>
    <property type="match status" value="1"/>
</dbReference>
<sequence length="85" mass="9728">MASKKADLNEVAFMSLIDQKIMNNLSKTCTRMCISDYENEEIALGEANCLNRCTYKYSQLVKMSYIIDHGSYPLENPTPPQTWNV</sequence>
<dbReference type="InterPro" id="IPR035427">
    <property type="entry name" value="Tim10-like_dom_sf"/>
</dbReference>
<name>A0AAD1Y9E7_EUPCR</name>
<feature type="domain" description="Tim10-like" evidence="2">
    <location>
        <begin position="19"/>
        <end position="59"/>
    </location>
</feature>
<dbReference type="AlphaFoldDB" id="A0AAD1Y9E7"/>
<comment type="similarity">
    <text evidence="1">Belongs to the small Tim family.</text>
</comment>
<protein>
    <recommendedName>
        <fullName evidence="1">Mitochondrial import inner membrane translocase subunit</fullName>
    </recommendedName>
</protein>
<comment type="function">
    <text evidence="1">Mitochondrial intermembrane chaperone that participates in the import and insertion of some multi-pass transmembrane proteins into the mitochondrial inner membrane. Also required for the transfer of beta-barrel precursors from the TOM complex to the sorting and assembly machinery (SAM complex) of the outer membrane. Acts as a chaperone-like protein that protects the hydrophobic precursors from aggregation and guide them through the mitochondrial intermembrane space.</text>
</comment>
<keyword evidence="1" id="KW-0472">Membrane</keyword>
<keyword evidence="1" id="KW-0143">Chaperone</keyword>
<comment type="subunit">
    <text evidence="1">Heterohexamer.</text>
</comment>
<keyword evidence="1" id="KW-0496">Mitochondrion</keyword>
<keyword evidence="4" id="KW-1185">Reference proteome</keyword>
<accession>A0AAD1Y9E7</accession>
<comment type="subcellular location">
    <subcellularLocation>
        <location evidence="1">Mitochondrion inner membrane</location>
        <topology evidence="1">Peripheral membrane protein</topology>
        <orientation evidence="1">Intermembrane side</orientation>
    </subcellularLocation>
</comment>
<dbReference type="Proteomes" id="UP001295684">
    <property type="component" value="Unassembled WGS sequence"/>
</dbReference>
<organism evidence="3 4">
    <name type="scientific">Euplotes crassus</name>
    <dbReference type="NCBI Taxonomy" id="5936"/>
    <lineage>
        <taxon>Eukaryota</taxon>
        <taxon>Sar</taxon>
        <taxon>Alveolata</taxon>
        <taxon>Ciliophora</taxon>
        <taxon>Intramacronucleata</taxon>
        <taxon>Spirotrichea</taxon>
        <taxon>Hypotrichia</taxon>
        <taxon>Euplotida</taxon>
        <taxon>Euplotidae</taxon>
        <taxon>Moneuplotes</taxon>
    </lineage>
</organism>
<keyword evidence="1" id="KW-0999">Mitochondrion inner membrane</keyword>
<dbReference type="Gene3D" id="1.10.287.810">
    <property type="entry name" value="Mitochondrial import inner membrane translocase subunit tim13 like domains"/>
    <property type="match status" value="1"/>
</dbReference>
<dbReference type="EMBL" id="CAMPGE010029001">
    <property type="protein sequence ID" value="CAI2386491.1"/>
    <property type="molecule type" value="Genomic_DNA"/>
</dbReference>
<dbReference type="GO" id="GO:0005743">
    <property type="term" value="C:mitochondrial inner membrane"/>
    <property type="evidence" value="ECO:0007669"/>
    <property type="project" value="UniProtKB-SubCell"/>
</dbReference>
<evidence type="ECO:0000313" key="4">
    <source>
        <dbReference type="Proteomes" id="UP001295684"/>
    </source>
</evidence>
<reference evidence="3" key="1">
    <citation type="submission" date="2023-07" db="EMBL/GenBank/DDBJ databases">
        <authorList>
            <consortium name="AG Swart"/>
            <person name="Singh M."/>
            <person name="Singh A."/>
            <person name="Seah K."/>
            <person name="Emmerich C."/>
        </authorList>
    </citation>
    <scope>NUCLEOTIDE SEQUENCE</scope>
    <source>
        <strain evidence="3">DP1</strain>
    </source>
</reference>
<keyword evidence="1" id="KW-1015">Disulfide bond</keyword>
<keyword evidence="1" id="KW-0811">Translocation</keyword>
<evidence type="ECO:0000256" key="1">
    <source>
        <dbReference type="RuleBase" id="RU367043"/>
    </source>
</evidence>